<dbReference type="AlphaFoldDB" id="A0A7G9R3P9"/>
<organism evidence="2 3">
    <name type="scientific">Phycicoccus endophyticus</name>
    <dbReference type="NCBI Taxonomy" id="1690220"/>
    <lineage>
        <taxon>Bacteria</taxon>
        <taxon>Bacillati</taxon>
        <taxon>Actinomycetota</taxon>
        <taxon>Actinomycetes</taxon>
        <taxon>Micrococcales</taxon>
        <taxon>Intrasporangiaceae</taxon>
        <taxon>Phycicoccus</taxon>
    </lineage>
</organism>
<reference evidence="2 3" key="1">
    <citation type="submission" date="2020-08" db="EMBL/GenBank/DDBJ databases">
        <title>Genome sequence of Phycicoccus endophyticus JCM 31784T.</title>
        <authorList>
            <person name="Hyun D.-W."/>
            <person name="Bae J.-W."/>
        </authorList>
    </citation>
    <scope>NUCLEOTIDE SEQUENCE [LARGE SCALE GENOMIC DNA]</scope>
    <source>
        <strain evidence="2 3">JCM 31784</strain>
    </source>
</reference>
<feature type="region of interest" description="Disordered" evidence="1">
    <location>
        <begin position="1"/>
        <end position="115"/>
    </location>
</feature>
<evidence type="ECO:0000313" key="3">
    <source>
        <dbReference type="Proteomes" id="UP000515976"/>
    </source>
</evidence>
<dbReference type="KEGG" id="pei:H9L10_04050"/>
<evidence type="ECO:0000256" key="1">
    <source>
        <dbReference type="SAM" id="MobiDB-lite"/>
    </source>
</evidence>
<dbReference type="Proteomes" id="UP000515976">
    <property type="component" value="Chromosome"/>
</dbReference>
<keyword evidence="3" id="KW-1185">Reference proteome</keyword>
<sequence>MEPAETGVRGGSFGAVGGAAGGLPHPTLRMDGRDVEDPGHDRRGVERDVAERPVGLDHLAGLEDLGLDGGEPDDRLVLRGRDDTGQRLQLTEGGRPLLDRPRAGGWAEGPLDQPTREACGLGDLAGTRPRGGCGEHQFLSEAGRLAPG</sequence>
<proteinExistence type="predicted"/>
<feature type="compositionally biased region" description="Gly residues" evidence="1">
    <location>
        <begin position="8"/>
        <end position="21"/>
    </location>
</feature>
<dbReference type="EMBL" id="CP060712">
    <property type="protein sequence ID" value="QNN50224.1"/>
    <property type="molecule type" value="Genomic_DNA"/>
</dbReference>
<accession>A0A7G9R3P9</accession>
<feature type="compositionally biased region" description="Basic and acidic residues" evidence="1">
    <location>
        <begin position="72"/>
        <end position="85"/>
    </location>
</feature>
<gene>
    <name evidence="2" type="ORF">H9L10_04050</name>
</gene>
<feature type="compositionally biased region" description="Basic and acidic residues" evidence="1">
    <location>
        <begin position="28"/>
        <end position="55"/>
    </location>
</feature>
<name>A0A7G9R3P9_9MICO</name>
<evidence type="ECO:0000313" key="2">
    <source>
        <dbReference type="EMBL" id="QNN50224.1"/>
    </source>
</evidence>
<protein>
    <submittedName>
        <fullName evidence="2">Uncharacterized protein</fullName>
    </submittedName>
</protein>
<dbReference type="RefSeq" id="WP_187566777.1">
    <property type="nucleotide sequence ID" value="NZ_BMMY01000001.1"/>
</dbReference>